<keyword evidence="2 4" id="KW-0863">Zinc-finger</keyword>
<dbReference type="AlphaFoldDB" id="A0A182Q0I5"/>
<dbReference type="EMBL" id="AXCN02000381">
    <property type="status" value="NOT_ANNOTATED_CDS"/>
    <property type="molecule type" value="Genomic_DNA"/>
</dbReference>
<evidence type="ECO:0000313" key="6">
    <source>
        <dbReference type="EnsemblMetazoa" id="AFAF000635-PA"/>
    </source>
</evidence>
<dbReference type="STRING" id="69004.A0A182Q0I5"/>
<dbReference type="InterPro" id="IPR047134">
    <property type="entry name" value="RNF4"/>
</dbReference>
<evidence type="ECO:0000313" key="7">
    <source>
        <dbReference type="Proteomes" id="UP000075886"/>
    </source>
</evidence>
<dbReference type="InterPro" id="IPR013083">
    <property type="entry name" value="Znf_RING/FYVE/PHD"/>
</dbReference>
<dbReference type="PANTHER" id="PTHR23041">
    <property type="entry name" value="RING FINGER DOMAIN-CONTAINING"/>
    <property type="match status" value="1"/>
</dbReference>
<feature type="domain" description="RING-type" evidence="5">
    <location>
        <begin position="334"/>
        <end position="374"/>
    </location>
</feature>
<dbReference type="EnsemblMetazoa" id="AFAF000635-RA">
    <property type="protein sequence ID" value="AFAF000635-PA"/>
    <property type="gene ID" value="AFAF000635"/>
</dbReference>
<dbReference type="PROSITE" id="PS50089">
    <property type="entry name" value="ZF_RING_2"/>
    <property type="match status" value="1"/>
</dbReference>
<dbReference type="PROSITE" id="PS00518">
    <property type="entry name" value="ZF_RING_1"/>
    <property type="match status" value="1"/>
</dbReference>
<keyword evidence="1" id="KW-0479">Metal-binding</keyword>
<dbReference type="InterPro" id="IPR001841">
    <property type="entry name" value="Znf_RING"/>
</dbReference>
<keyword evidence="7" id="KW-1185">Reference proteome</keyword>
<name>A0A182Q0I5_9DIPT</name>
<evidence type="ECO:0000256" key="4">
    <source>
        <dbReference type="PROSITE-ProRule" id="PRU00175"/>
    </source>
</evidence>
<dbReference type="GO" id="GO:0045944">
    <property type="term" value="P:positive regulation of transcription by RNA polymerase II"/>
    <property type="evidence" value="ECO:0007669"/>
    <property type="project" value="TreeGrafter"/>
</dbReference>
<dbReference type="InterPro" id="IPR017907">
    <property type="entry name" value="Znf_RING_CS"/>
</dbReference>
<dbReference type="PANTHER" id="PTHR23041:SF78">
    <property type="entry name" value="E3 UBIQUITIN-PROTEIN LIGASE RNF4"/>
    <property type="match status" value="1"/>
</dbReference>
<reference evidence="6" key="2">
    <citation type="submission" date="2020-05" db="UniProtKB">
        <authorList>
            <consortium name="EnsemblMetazoa"/>
        </authorList>
    </citation>
    <scope>IDENTIFICATION</scope>
    <source>
        <strain evidence="6">FAR1</strain>
    </source>
</reference>
<accession>A0A182Q0I5</accession>
<evidence type="ECO:0000256" key="1">
    <source>
        <dbReference type="ARBA" id="ARBA00022723"/>
    </source>
</evidence>
<dbReference type="SMART" id="SM00184">
    <property type="entry name" value="RING"/>
    <property type="match status" value="1"/>
</dbReference>
<keyword evidence="3" id="KW-0862">Zinc</keyword>
<dbReference type="Proteomes" id="UP000075886">
    <property type="component" value="Unassembled WGS sequence"/>
</dbReference>
<dbReference type="Pfam" id="PF13445">
    <property type="entry name" value="zf-RING_UBOX"/>
    <property type="match status" value="1"/>
</dbReference>
<dbReference type="InterPro" id="IPR027370">
    <property type="entry name" value="Znf-RING_euk"/>
</dbReference>
<protein>
    <recommendedName>
        <fullName evidence="5">RING-type domain-containing protein</fullName>
    </recommendedName>
</protein>
<evidence type="ECO:0000256" key="2">
    <source>
        <dbReference type="ARBA" id="ARBA00022771"/>
    </source>
</evidence>
<dbReference type="SUPFAM" id="SSF57850">
    <property type="entry name" value="RING/U-box"/>
    <property type="match status" value="1"/>
</dbReference>
<proteinExistence type="predicted"/>
<evidence type="ECO:0000256" key="3">
    <source>
        <dbReference type="ARBA" id="ARBA00022833"/>
    </source>
</evidence>
<dbReference type="Gene3D" id="3.30.40.10">
    <property type="entry name" value="Zinc/RING finger domain, C3HC4 (zinc finger)"/>
    <property type="match status" value="1"/>
</dbReference>
<reference evidence="7" key="1">
    <citation type="submission" date="2014-01" db="EMBL/GenBank/DDBJ databases">
        <title>The Genome Sequence of Anopheles farauti FAR1 (V2).</title>
        <authorList>
            <consortium name="The Broad Institute Genomics Platform"/>
            <person name="Neafsey D.E."/>
            <person name="Besansky N."/>
            <person name="Howell P."/>
            <person name="Walton C."/>
            <person name="Young S.K."/>
            <person name="Zeng Q."/>
            <person name="Gargeya S."/>
            <person name="Fitzgerald M."/>
            <person name="Haas B."/>
            <person name="Abouelleil A."/>
            <person name="Allen A.W."/>
            <person name="Alvarado L."/>
            <person name="Arachchi H.M."/>
            <person name="Berlin A.M."/>
            <person name="Chapman S.B."/>
            <person name="Gainer-Dewar J."/>
            <person name="Goldberg J."/>
            <person name="Griggs A."/>
            <person name="Gujja S."/>
            <person name="Hansen M."/>
            <person name="Howarth C."/>
            <person name="Imamovic A."/>
            <person name="Ireland A."/>
            <person name="Larimer J."/>
            <person name="McCowan C."/>
            <person name="Murphy C."/>
            <person name="Pearson M."/>
            <person name="Poon T.W."/>
            <person name="Priest M."/>
            <person name="Roberts A."/>
            <person name="Saif S."/>
            <person name="Shea T."/>
            <person name="Sisk P."/>
            <person name="Sykes S."/>
            <person name="Wortman J."/>
            <person name="Nusbaum C."/>
            <person name="Birren B."/>
        </authorList>
    </citation>
    <scope>NUCLEOTIDE SEQUENCE [LARGE SCALE GENOMIC DNA]</scope>
    <source>
        <strain evidence="7">FAR1</strain>
    </source>
</reference>
<sequence length="391" mass="42953">MALINDIDQVKSEPIEEGTIDVMNATMQQLIDEADVFLNRLQNRRNSTTNTSGSTLDNSSSVNLGTSSVQGNIESILSRPDEIISLTTSFDDTDVSRFTISNIRSNENLNNHQQIDLVGVTINEDSITIPVEATAESLPASPGIVDVNSNNSYDSDDTIIYSHHRPPTITVQSSPIVIVDDSFVPSPGQSMSTAIGRRRRNRTCRQSRGLENAVPNNSVVDLSNESETVLIISSDEEDNVRSTRRAAPAASRRTSIRVRDRLENNYSALLSVLTSGVDERHDVYVLGHNDRSNRRAVPATTVVRPVPAVEPVAKTPPKVTTTTTDSPPRSRVICPICYEPLTNRPATSTFCGHLFCTECLKRSQKHAKKCPVCKKPLTRSGQMHPVYLTTE</sequence>
<dbReference type="VEuPathDB" id="VectorBase:AFAF000635"/>
<dbReference type="GO" id="GO:0008270">
    <property type="term" value="F:zinc ion binding"/>
    <property type="evidence" value="ECO:0007669"/>
    <property type="project" value="UniProtKB-KW"/>
</dbReference>
<evidence type="ECO:0000259" key="5">
    <source>
        <dbReference type="PROSITE" id="PS50089"/>
    </source>
</evidence>
<organism evidence="6 7">
    <name type="scientific">Anopheles farauti</name>
    <dbReference type="NCBI Taxonomy" id="69004"/>
    <lineage>
        <taxon>Eukaryota</taxon>
        <taxon>Metazoa</taxon>
        <taxon>Ecdysozoa</taxon>
        <taxon>Arthropoda</taxon>
        <taxon>Hexapoda</taxon>
        <taxon>Insecta</taxon>
        <taxon>Pterygota</taxon>
        <taxon>Neoptera</taxon>
        <taxon>Endopterygota</taxon>
        <taxon>Diptera</taxon>
        <taxon>Nematocera</taxon>
        <taxon>Culicoidea</taxon>
        <taxon>Culicidae</taxon>
        <taxon>Anophelinae</taxon>
        <taxon>Anopheles</taxon>
    </lineage>
</organism>